<dbReference type="GO" id="GO:0030976">
    <property type="term" value="F:thiamine pyrophosphate binding"/>
    <property type="evidence" value="ECO:0007669"/>
    <property type="project" value="InterPro"/>
</dbReference>
<dbReference type="Pfam" id="PF00676">
    <property type="entry name" value="E1_dh"/>
    <property type="match status" value="1"/>
</dbReference>
<keyword evidence="5" id="KW-0560">Oxidoreductase</keyword>
<dbReference type="InterPro" id="IPR001017">
    <property type="entry name" value="DH_E1"/>
</dbReference>
<dbReference type="Proteomes" id="UP000199072">
    <property type="component" value="Unassembled WGS sequence"/>
</dbReference>
<dbReference type="InterPro" id="IPR029061">
    <property type="entry name" value="THDP-binding"/>
</dbReference>
<feature type="domain" description="Transketolase-like pyrimidine-binding" evidence="7">
    <location>
        <begin position="590"/>
        <end position="782"/>
    </location>
</feature>
<dbReference type="AlphaFoldDB" id="A0A1G7CW41"/>
<evidence type="ECO:0000256" key="1">
    <source>
        <dbReference type="ARBA" id="ARBA00001964"/>
    </source>
</evidence>
<protein>
    <recommendedName>
        <fullName evidence="4">oxoglutarate dehydrogenase (succinyl-transferring)</fullName>
        <ecNumber evidence="4">1.2.4.2</ecNumber>
    </recommendedName>
</protein>
<dbReference type="Pfam" id="PF16870">
    <property type="entry name" value="OxoGdeHyase_C"/>
    <property type="match status" value="1"/>
</dbReference>
<dbReference type="InterPro" id="IPR032106">
    <property type="entry name" value="2-oxogl_dehyd_N"/>
</dbReference>
<proteinExistence type="inferred from homology"/>
<dbReference type="CDD" id="cd02016">
    <property type="entry name" value="TPP_E1_OGDC_like"/>
    <property type="match status" value="1"/>
</dbReference>
<reference evidence="8 9" key="1">
    <citation type="submission" date="2016-10" db="EMBL/GenBank/DDBJ databases">
        <authorList>
            <person name="de Groot N.N."/>
        </authorList>
    </citation>
    <scope>NUCLEOTIDE SEQUENCE [LARGE SCALE GENOMIC DNA]</scope>
    <source>
        <strain evidence="8 9">47C3B</strain>
    </source>
</reference>
<dbReference type="PIRSF" id="PIRSF000157">
    <property type="entry name" value="Oxoglu_dh_E1"/>
    <property type="match status" value="1"/>
</dbReference>
<organism evidence="8 9">
    <name type="scientific">Mucilaginibacter pineti</name>
    <dbReference type="NCBI Taxonomy" id="1391627"/>
    <lineage>
        <taxon>Bacteria</taxon>
        <taxon>Pseudomonadati</taxon>
        <taxon>Bacteroidota</taxon>
        <taxon>Sphingobacteriia</taxon>
        <taxon>Sphingobacteriales</taxon>
        <taxon>Sphingobacteriaceae</taxon>
        <taxon>Mucilaginibacter</taxon>
    </lineage>
</organism>
<comment type="function">
    <text evidence="2">E1 component of the 2-oxoglutarate dehydrogenase (OGDH) complex which catalyzes the decarboxylation of 2-oxoglutarate, the first step in the conversion of 2-oxoglutarate to succinyl-CoA and CO(2).</text>
</comment>
<dbReference type="PANTHER" id="PTHR23152">
    <property type="entry name" value="2-OXOGLUTARATE DEHYDROGENASE"/>
    <property type="match status" value="1"/>
</dbReference>
<dbReference type="Gene3D" id="3.40.50.970">
    <property type="match status" value="1"/>
</dbReference>
<gene>
    <name evidence="8" type="ORF">SAMN05216464_106123</name>
</gene>
<dbReference type="InterPro" id="IPR011603">
    <property type="entry name" value="2oxoglutarate_DH_E1"/>
</dbReference>
<dbReference type="Gene3D" id="3.40.50.12470">
    <property type="match status" value="1"/>
</dbReference>
<dbReference type="EMBL" id="FNAI01000006">
    <property type="protein sequence ID" value="SDE43471.1"/>
    <property type="molecule type" value="Genomic_DNA"/>
</dbReference>
<dbReference type="GO" id="GO:0004591">
    <property type="term" value="F:oxoglutarate dehydrogenase (succinyl-transferring) activity"/>
    <property type="evidence" value="ECO:0007669"/>
    <property type="project" value="UniProtKB-EC"/>
</dbReference>
<comment type="cofactor">
    <cofactor evidence="1">
        <name>thiamine diphosphate</name>
        <dbReference type="ChEBI" id="CHEBI:58937"/>
    </cofactor>
</comment>
<sequence>MYRFKDQFHMDRLNYINSGNADYINSLYEAYKQDPESVDYGWQKFFEGFEFNINTNASAQASTGSPAVDDKTQDHFLKEIKVLNMIDGYRSRGHLFAKTNPVRERRHYYPGKDLDTFGLSDADLDTVFSSGVEVGLGSATLRDIRQLLEDTYCQAIGAEYRYIRNPIKIKWFEDRMEKHRNTPSFTIDEKKLMLNKLNEAVTFENFLGTKFLGQKRFSLEGAEALIPSLDSVIKKGADLGIEEFIIGMAHRGRLNVLTNIMEKTYKEVFSEFEGKNFDSESPFGGDVKYHLGFSTDVITSNGKKVHLSLCPNPSHLEAVDPVVEGITRSKIDFKYGGDHSKIAPILIHGDASVAGQGIVYEVLQMEKLDGYRTGGTIHLVINNQIGFTTNYKDARSSTYCTDVAKTVLSPVFHVNGDDVEALVYVVNLAMEYRQVFNEDVFIDILCYRRYGHNEADEPKFTQPLLYKAIEAHPNPLKIYSQKLVAEGSIDDKFLKGIEKTFKDELQQKLDESKAEDRFTDTIAMFEGAWSGLHLASHKEFVGAVDTSVPQDELLAIGNTITTLPTDKVFFKKIEKLFEDRKAMVNQTQVYDWAMGELLAYGTLLKDGYPIRLSGEDVKRGTFSHRHAVLTLADSEDEYTPLATIETEAKLSIYNSLLSEYGVLGFEYGYALANPNALTIWEAQFGDFFNGAQIIVDQYIASAETKWQRGNGLVMLLPHGYEGQGPEHSSARVERFMELCADDNIQVANCTTPANFFHILRRQMHRDFRKPLIIFTPKSLLRSPKCVSPIEDFTNGKFHELIDDTYADPKKVKRVLLCTGKVYYDLLDKQQVDKRKDVAIVRIEQLYPTPVTQILKVKAKYDKATEFVWVQEEPENMGAWPYICRKFHNDKLINLNVISRNEGSSTATGFAKQHAAQQAYIVSKAFEAPAGKVVKEAIKKTTKKMADAGAD</sequence>
<evidence type="ECO:0000256" key="2">
    <source>
        <dbReference type="ARBA" id="ARBA00003906"/>
    </source>
</evidence>
<comment type="similarity">
    <text evidence="3">Belongs to the alpha-ketoglutarate dehydrogenase family.</text>
</comment>
<dbReference type="GO" id="GO:0005829">
    <property type="term" value="C:cytosol"/>
    <property type="evidence" value="ECO:0007669"/>
    <property type="project" value="TreeGrafter"/>
</dbReference>
<dbReference type="NCBIfam" id="TIGR00239">
    <property type="entry name" value="2oxo_dh_E1"/>
    <property type="match status" value="1"/>
</dbReference>
<evidence type="ECO:0000313" key="9">
    <source>
        <dbReference type="Proteomes" id="UP000199072"/>
    </source>
</evidence>
<dbReference type="Pfam" id="PF16078">
    <property type="entry name" value="2-oxogl_dehyd_N"/>
    <property type="match status" value="1"/>
</dbReference>
<evidence type="ECO:0000256" key="5">
    <source>
        <dbReference type="ARBA" id="ARBA00023002"/>
    </source>
</evidence>
<dbReference type="Pfam" id="PF02779">
    <property type="entry name" value="Transket_pyr"/>
    <property type="match status" value="1"/>
</dbReference>
<name>A0A1G7CW41_9SPHI</name>
<dbReference type="NCBIfam" id="NF008907">
    <property type="entry name" value="PRK12270.1"/>
    <property type="match status" value="1"/>
</dbReference>
<evidence type="ECO:0000256" key="4">
    <source>
        <dbReference type="ARBA" id="ARBA00012280"/>
    </source>
</evidence>
<dbReference type="SMART" id="SM00861">
    <property type="entry name" value="Transket_pyr"/>
    <property type="match status" value="1"/>
</dbReference>
<evidence type="ECO:0000259" key="7">
    <source>
        <dbReference type="SMART" id="SM00861"/>
    </source>
</evidence>
<dbReference type="Gene3D" id="3.40.50.11610">
    <property type="entry name" value="Multifunctional 2-oxoglutarate metabolism enzyme, C-terminal domain"/>
    <property type="match status" value="1"/>
</dbReference>
<dbReference type="GO" id="GO:0045252">
    <property type="term" value="C:oxoglutarate dehydrogenase complex"/>
    <property type="evidence" value="ECO:0007669"/>
    <property type="project" value="TreeGrafter"/>
</dbReference>
<evidence type="ECO:0000313" key="8">
    <source>
        <dbReference type="EMBL" id="SDE43471.1"/>
    </source>
</evidence>
<dbReference type="InterPro" id="IPR031717">
    <property type="entry name" value="ODO-1/KGD_C"/>
</dbReference>
<keyword evidence="6" id="KW-0786">Thiamine pyrophosphate</keyword>
<dbReference type="PANTHER" id="PTHR23152:SF4">
    <property type="entry name" value="2-OXOADIPATE DEHYDROGENASE COMPLEX COMPONENT E1"/>
    <property type="match status" value="1"/>
</dbReference>
<dbReference type="InterPro" id="IPR005475">
    <property type="entry name" value="Transketolase-like_Pyr-bd"/>
</dbReference>
<keyword evidence="9" id="KW-1185">Reference proteome</keyword>
<dbReference type="NCBIfam" id="NF006914">
    <property type="entry name" value="PRK09404.1"/>
    <property type="match status" value="1"/>
</dbReference>
<evidence type="ECO:0000256" key="6">
    <source>
        <dbReference type="ARBA" id="ARBA00023052"/>
    </source>
</evidence>
<accession>A0A1G7CW41</accession>
<dbReference type="InterPro" id="IPR042179">
    <property type="entry name" value="KGD_C_sf"/>
</dbReference>
<dbReference type="Gene3D" id="1.10.287.1150">
    <property type="entry name" value="TPP helical domain"/>
    <property type="match status" value="1"/>
</dbReference>
<evidence type="ECO:0000256" key="3">
    <source>
        <dbReference type="ARBA" id="ARBA00006936"/>
    </source>
</evidence>
<dbReference type="EC" id="1.2.4.2" evidence="4"/>
<dbReference type="GO" id="GO:0006099">
    <property type="term" value="P:tricarboxylic acid cycle"/>
    <property type="evidence" value="ECO:0007669"/>
    <property type="project" value="TreeGrafter"/>
</dbReference>
<dbReference type="STRING" id="1391627.SAMN05216464_106123"/>
<dbReference type="SUPFAM" id="SSF52518">
    <property type="entry name" value="Thiamin diphosphate-binding fold (THDP-binding)"/>
    <property type="match status" value="2"/>
</dbReference>